<keyword evidence="1" id="KW-0732">Signal</keyword>
<dbReference type="InterPro" id="IPR036908">
    <property type="entry name" value="RlpA-like_sf"/>
</dbReference>
<accession>A0A9N9GHN3</accession>
<proteinExistence type="predicted"/>
<dbReference type="EMBL" id="CAJVPV010006277">
    <property type="protein sequence ID" value="CAG8602675.1"/>
    <property type="molecule type" value="Genomic_DNA"/>
</dbReference>
<dbReference type="OrthoDB" id="406505at2759"/>
<organism evidence="3 4">
    <name type="scientific">Acaulospora morrowiae</name>
    <dbReference type="NCBI Taxonomy" id="94023"/>
    <lineage>
        <taxon>Eukaryota</taxon>
        <taxon>Fungi</taxon>
        <taxon>Fungi incertae sedis</taxon>
        <taxon>Mucoromycota</taxon>
        <taxon>Glomeromycotina</taxon>
        <taxon>Glomeromycetes</taxon>
        <taxon>Diversisporales</taxon>
        <taxon>Acaulosporaceae</taxon>
        <taxon>Acaulospora</taxon>
    </lineage>
</organism>
<evidence type="ECO:0000313" key="4">
    <source>
        <dbReference type="Proteomes" id="UP000789342"/>
    </source>
</evidence>
<dbReference type="PANTHER" id="PTHR31836:SF28">
    <property type="entry name" value="SRCR DOMAIN-CONTAINING PROTEIN-RELATED"/>
    <property type="match status" value="1"/>
</dbReference>
<evidence type="ECO:0000256" key="2">
    <source>
        <dbReference type="SAM" id="Phobius"/>
    </source>
</evidence>
<keyword evidence="2" id="KW-0472">Membrane</keyword>
<protein>
    <submittedName>
        <fullName evidence="3">5923_t:CDS:1</fullName>
    </submittedName>
</protein>
<comment type="caution">
    <text evidence="3">The sequence shown here is derived from an EMBL/GenBank/DDBJ whole genome shotgun (WGS) entry which is preliminary data.</text>
</comment>
<dbReference type="AlphaFoldDB" id="A0A9N9GHN3"/>
<evidence type="ECO:0000313" key="3">
    <source>
        <dbReference type="EMBL" id="CAG8602675.1"/>
    </source>
</evidence>
<reference evidence="3" key="1">
    <citation type="submission" date="2021-06" db="EMBL/GenBank/DDBJ databases">
        <authorList>
            <person name="Kallberg Y."/>
            <person name="Tangrot J."/>
            <person name="Rosling A."/>
        </authorList>
    </citation>
    <scope>NUCLEOTIDE SEQUENCE</scope>
    <source>
        <strain evidence="3">CL551</strain>
    </source>
</reference>
<dbReference type="PANTHER" id="PTHR31836">
    <property type="match status" value="1"/>
</dbReference>
<sequence length="186" mass="20693">MTLVTYDNQMANFSILVTIMIFLICGNSHSLPILTERGDLSDEKFSLPLMQNFSGDATFYNVGLGACGKFNSNDQLVAAISHELYDSFLPPDKNPNNDKCCGRRAEVTRGKSSVRVFIVDRCGSCDFGSIGACVNRVIVKQLQSCFLYDFCLNHPSLQILYEKFNQQISLRLPSTASRALKKALFP</sequence>
<name>A0A9N9GHN3_9GLOM</name>
<keyword evidence="4" id="KW-1185">Reference proteome</keyword>
<gene>
    <name evidence="3" type="ORF">AMORRO_LOCUS7853</name>
</gene>
<feature type="transmembrane region" description="Helical" evidence="2">
    <location>
        <begin position="12"/>
        <end position="34"/>
    </location>
</feature>
<dbReference type="Gene3D" id="2.40.40.10">
    <property type="entry name" value="RlpA-like domain"/>
    <property type="match status" value="1"/>
</dbReference>
<keyword evidence="2" id="KW-0812">Transmembrane</keyword>
<evidence type="ECO:0000256" key="1">
    <source>
        <dbReference type="ARBA" id="ARBA00022729"/>
    </source>
</evidence>
<dbReference type="SUPFAM" id="SSF50685">
    <property type="entry name" value="Barwin-like endoglucanases"/>
    <property type="match status" value="1"/>
</dbReference>
<keyword evidence="2" id="KW-1133">Transmembrane helix</keyword>
<dbReference type="Proteomes" id="UP000789342">
    <property type="component" value="Unassembled WGS sequence"/>
</dbReference>
<dbReference type="InterPro" id="IPR051477">
    <property type="entry name" value="Expansin_CellWall"/>
</dbReference>
<dbReference type="CDD" id="cd22191">
    <property type="entry name" value="DPBB_RlpA_EXP_N-like"/>
    <property type="match status" value="1"/>
</dbReference>